<dbReference type="PANTHER" id="PTHR43617:SF20">
    <property type="entry name" value="N-ALPHA-ACETYLTRANSFERASE RIMI"/>
    <property type="match status" value="1"/>
</dbReference>
<comment type="caution">
    <text evidence="2">The sequence shown here is derived from an EMBL/GenBank/DDBJ whole genome shotgun (WGS) entry which is preliminary data.</text>
</comment>
<organism evidence="2 3">
    <name type="scientific">Periweissella beninensis</name>
    <dbReference type="NCBI Taxonomy" id="504936"/>
    <lineage>
        <taxon>Bacteria</taxon>
        <taxon>Bacillati</taxon>
        <taxon>Bacillota</taxon>
        <taxon>Bacilli</taxon>
        <taxon>Lactobacillales</taxon>
        <taxon>Lactobacillaceae</taxon>
        <taxon>Periweissella</taxon>
    </lineage>
</organism>
<dbReference type="Gene3D" id="3.40.630.30">
    <property type="match status" value="1"/>
</dbReference>
<evidence type="ECO:0000259" key="1">
    <source>
        <dbReference type="PROSITE" id="PS51186"/>
    </source>
</evidence>
<dbReference type="PROSITE" id="PS51186">
    <property type="entry name" value="GNAT"/>
    <property type="match status" value="1"/>
</dbReference>
<accession>A0ABT0VIG2</accession>
<dbReference type="Pfam" id="PF00583">
    <property type="entry name" value="Acetyltransf_1"/>
    <property type="match status" value="1"/>
</dbReference>
<keyword evidence="2" id="KW-0687">Ribonucleoprotein</keyword>
<dbReference type="InterPro" id="IPR006464">
    <property type="entry name" value="AcTrfase_RimI/Ard1"/>
</dbReference>
<dbReference type="GO" id="GO:0005840">
    <property type="term" value="C:ribosome"/>
    <property type="evidence" value="ECO:0007669"/>
    <property type="project" value="UniProtKB-KW"/>
</dbReference>
<dbReference type="InterPro" id="IPR016181">
    <property type="entry name" value="Acyl_CoA_acyltransferase"/>
</dbReference>
<dbReference type="SUPFAM" id="SSF55729">
    <property type="entry name" value="Acyl-CoA N-acyltransferases (Nat)"/>
    <property type="match status" value="1"/>
</dbReference>
<keyword evidence="2" id="KW-0689">Ribosomal protein</keyword>
<dbReference type="Proteomes" id="UP001057481">
    <property type="component" value="Unassembled WGS sequence"/>
</dbReference>
<keyword evidence="3" id="KW-1185">Reference proteome</keyword>
<name>A0ABT0VIG2_9LACO</name>
<evidence type="ECO:0000313" key="2">
    <source>
        <dbReference type="EMBL" id="MCM2436913.1"/>
    </source>
</evidence>
<sequence>MLKKFKTEDIRRKLRRITQQLTGFDEQQVNAMAIKADRVTINNVLYYMGRAQVSDIQEILDIERAVYNGKTPWNDKAFARELHRKADRLYLVIRKADQMIAFIGASFSRSTGDMHITNIAVLPVWQGQGIGTFLLNTIIAKAKMIKASQLSLEVRISNVKAQQVYKNLGFTSQGIKAGYYFGDHEDALDMTLQIEAGR</sequence>
<evidence type="ECO:0000313" key="3">
    <source>
        <dbReference type="Proteomes" id="UP001057481"/>
    </source>
</evidence>
<dbReference type="EMBL" id="JAGMVS010000041">
    <property type="protein sequence ID" value="MCM2436913.1"/>
    <property type="molecule type" value="Genomic_DNA"/>
</dbReference>
<dbReference type="InterPro" id="IPR050276">
    <property type="entry name" value="MshD_Acetyltransferase"/>
</dbReference>
<dbReference type="CDD" id="cd04301">
    <property type="entry name" value="NAT_SF"/>
    <property type="match status" value="1"/>
</dbReference>
<dbReference type="InterPro" id="IPR000182">
    <property type="entry name" value="GNAT_dom"/>
</dbReference>
<protein>
    <submittedName>
        <fullName evidence="2">Ribosomal protein S18-alanine N-acetyltransferase</fullName>
    </submittedName>
</protein>
<reference evidence="2" key="1">
    <citation type="submission" date="2021-04" db="EMBL/GenBank/DDBJ databases">
        <title>Taxonomic assessment of Weissella genus.</title>
        <authorList>
            <person name="Fanelli F."/>
            <person name="Chieffi D."/>
            <person name="Dell'Aquila A."/>
            <person name="Gyu-Sung C."/>
            <person name="Franz C.M.A.P."/>
            <person name="Fusco V."/>
        </authorList>
    </citation>
    <scope>NUCLEOTIDE SEQUENCE</scope>
    <source>
        <strain evidence="2">LMG 25373</strain>
    </source>
</reference>
<dbReference type="NCBIfam" id="TIGR01575">
    <property type="entry name" value="rimI"/>
    <property type="match status" value="1"/>
</dbReference>
<proteinExistence type="predicted"/>
<gene>
    <name evidence="2" type="primary">rimI</name>
    <name evidence="2" type="ORF">KAK10_03075</name>
</gene>
<dbReference type="PANTHER" id="PTHR43617">
    <property type="entry name" value="L-AMINO ACID N-ACETYLTRANSFERASE"/>
    <property type="match status" value="1"/>
</dbReference>
<dbReference type="RefSeq" id="WP_205144052.1">
    <property type="nucleotide sequence ID" value="NZ_JAFBDN010000018.1"/>
</dbReference>
<feature type="domain" description="N-acetyltransferase" evidence="1">
    <location>
        <begin position="46"/>
        <end position="195"/>
    </location>
</feature>